<dbReference type="EMBL" id="BONZ01000056">
    <property type="protein sequence ID" value="GIH17613.1"/>
    <property type="molecule type" value="Genomic_DNA"/>
</dbReference>
<dbReference type="PANTHER" id="PTHR10091">
    <property type="entry name" value="ALDOSE-1-EPIMERASE"/>
    <property type="match status" value="1"/>
</dbReference>
<comment type="caution">
    <text evidence="1">The sequence shown here is derived from an EMBL/GenBank/DDBJ whole genome shotgun (WGS) entry which is preliminary data.</text>
</comment>
<sequence length="306" mass="32631">MQMDAFSPSGTQWVIKSGDHEATVVEVGGGVRAYRSSGREVIDGYQESELCPSGAGQVLAPWPNRIRDGRYTFGGQTHQLSLSEPTQHNAIHGLTRWAPWRPTEVSDSSVTVEHQLPAQPGYPWTLRLTTTWTVDDAGLTASHTATNLADRPAPFGLGAHPYLAVPGSVDDVALTVPARSRLLLDGRDLPIGAARVAGGDYDFTSPRAIGGARLNTAFGEVPDGGSSVVLSTVDGDPIVTVWADGAFGWWQLFTGDTVPTPRTRRSVAVEPMTCPPDAFHSGRDVVTLEPGQTWQGSWGITPAPGR</sequence>
<gene>
    <name evidence="1" type="primary">galM_1</name>
    <name evidence="1" type="ORF">Raf01_57850</name>
</gene>
<proteinExistence type="predicted"/>
<dbReference type="GO" id="GO:0004034">
    <property type="term" value="F:aldose 1-epimerase activity"/>
    <property type="evidence" value="ECO:0007669"/>
    <property type="project" value="TreeGrafter"/>
</dbReference>
<dbReference type="InterPro" id="IPR014718">
    <property type="entry name" value="GH-type_carb-bd"/>
</dbReference>
<dbReference type="Gene3D" id="2.70.98.10">
    <property type="match status" value="1"/>
</dbReference>
<dbReference type="AlphaFoldDB" id="A0A8J3QVI8"/>
<evidence type="ECO:0000313" key="1">
    <source>
        <dbReference type="EMBL" id="GIH17613.1"/>
    </source>
</evidence>
<organism evidence="1 2">
    <name type="scientific">Rugosimonospora africana</name>
    <dbReference type="NCBI Taxonomy" id="556532"/>
    <lineage>
        <taxon>Bacteria</taxon>
        <taxon>Bacillati</taxon>
        <taxon>Actinomycetota</taxon>
        <taxon>Actinomycetes</taxon>
        <taxon>Micromonosporales</taxon>
        <taxon>Micromonosporaceae</taxon>
        <taxon>Rugosimonospora</taxon>
    </lineage>
</organism>
<dbReference type="PANTHER" id="PTHR10091:SF0">
    <property type="entry name" value="GALACTOSE MUTAROTASE"/>
    <property type="match status" value="1"/>
</dbReference>
<dbReference type="CDD" id="cd09022">
    <property type="entry name" value="Aldose_epim_Ec_YihR"/>
    <property type="match status" value="1"/>
</dbReference>
<dbReference type="SUPFAM" id="SSF74650">
    <property type="entry name" value="Galactose mutarotase-like"/>
    <property type="match status" value="1"/>
</dbReference>
<keyword evidence="2" id="KW-1185">Reference proteome</keyword>
<dbReference type="Pfam" id="PF01263">
    <property type="entry name" value="Aldose_epim"/>
    <property type="match status" value="1"/>
</dbReference>
<dbReference type="Proteomes" id="UP000642748">
    <property type="component" value="Unassembled WGS sequence"/>
</dbReference>
<dbReference type="InterPro" id="IPR011013">
    <property type="entry name" value="Gal_mutarotase_sf_dom"/>
</dbReference>
<dbReference type="GO" id="GO:0033499">
    <property type="term" value="P:galactose catabolic process via UDP-galactose, Leloir pathway"/>
    <property type="evidence" value="ECO:0007669"/>
    <property type="project" value="TreeGrafter"/>
</dbReference>
<reference evidence="1" key="1">
    <citation type="submission" date="2021-01" db="EMBL/GenBank/DDBJ databases">
        <title>Whole genome shotgun sequence of Rugosimonospora africana NBRC 104875.</title>
        <authorList>
            <person name="Komaki H."/>
            <person name="Tamura T."/>
        </authorList>
    </citation>
    <scope>NUCLEOTIDE SEQUENCE</scope>
    <source>
        <strain evidence="1">NBRC 104875</strain>
    </source>
</reference>
<dbReference type="InterPro" id="IPR008183">
    <property type="entry name" value="Aldose_1/G6P_1-epimerase"/>
</dbReference>
<dbReference type="RefSeq" id="WP_373319592.1">
    <property type="nucleotide sequence ID" value="NZ_BONZ01000056.1"/>
</dbReference>
<accession>A0A8J3QVI8</accession>
<evidence type="ECO:0000313" key="2">
    <source>
        <dbReference type="Proteomes" id="UP000642748"/>
    </source>
</evidence>
<name>A0A8J3QVI8_9ACTN</name>
<protein>
    <submittedName>
        <fullName evidence="1">Aldose 1-epimerase</fullName>
    </submittedName>
</protein>
<dbReference type="InterPro" id="IPR037480">
    <property type="entry name" value="YihR-like"/>
</dbReference>
<dbReference type="GO" id="GO:0006006">
    <property type="term" value="P:glucose metabolic process"/>
    <property type="evidence" value="ECO:0007669"/>
    <property type="project" value="TreeGrafter"/>
</dbReference>
<dbReference type="GO" id="GO:0030246">
    <property type="term" value="F:carbohydrate binding"/>
    <property type="evidence" value="ECO:0007669"/>
    <property type="project" value="InterPro"/>
</dbReference>